<feature type="transmembrane region" description="Helical" evidence="1">
    <location>
        <begin position="118"/>
        <end position="140"/>
    </location>
</feature>
<organism evidence="3 4">
    <name type="scientific">Hoeflea poritis</name>
    <dbReference type="NCBI Taxonomy" id="2993659"/>
    <lineage>
        <taxon>Bacteria</taxon>
        <taxon>Pseudomonadati</taxon>
        <taxon>Pseudomonadota</taxon>
        <taxon>Alphaproteobacteria</taxon>
        <taxon>Hyphomicrobiales</taxon>
        <taxon>Rhizobiaceae</taxon>
        <taxon>Hoeflea</taxon>
    </lineage>
</organism>
<dbReference type="InterPro" id="IPR025698">
    <property type="entry name" value="2TM_dom"/>
</dbReference>
<feature type="domain" description="HTH cro/C1-type" evidence="2">
    <location>
        <begin position="3"/>
        <end position="56"/>
    </location>
</feature>
<dbReference type="Pfam" id="PF01381">
    <property type="entry name" value="HTH_3"/>
    <property type="match status" value="1"/>
</dbReference>
<proteinExistence type="predicted"/>
<dbReference type="EMBL" id="JAPJZH010000017">
    <property type="protein sequence ID" value="MDA4847918.1"/>
    <property type="molecule type" value="Genomic_DNA"/>
</dbReference>
<dbReference type="SUPFAM" id="SSF47413">
    <property type="entry name" value="lambda repressor-like DNA-binding domains"/>
    <property type="match status" value="1"/>
</dbReference>
<evidence type="ECO:0000256" key="1">
    <source>
        <dbReference type="SAM" id="Phobius"/>
    </source>
</evidence>
<dbReference type="PROSITE" id="PS50943">
    <property type="entry name" value="HTH_CROC1"/>
    <property type="match status" value="1"/>
</dbReference>
<accession>A0ABT4VT79</accession>
<dbReference type="Proteomes" id="UP001148313">
    <property type="component" value="Unassembled WGS sequence"/>
</dbReference>
<evidence type="ECO:0000313" key="4">
    <source>
        <dbReference type="Proteomes" id="UP001148313"/>
    </source>
</evidence>
<reference evidence="3" key="1">
    <citation type="submission" date="2022-11" db="EMBL/GenBank/DDBJ databases">
        <title>Hoeflea poritis sp. nov., isolated from scleractinian coral Porites lutea.</title>
        <authorList>
            <person name="Zhang G."/>
            <person name="Wei Q."/>
            <person name="Cai L."/>
        </authorList>
    </citation>
    <scope>NUCLEOTIDE SEQUENCE</scope>
    <source>
        <strain evidence="3">E7-10</strain>
    </source>
</reference>
<dbReference type="InterPro" id="IPR001387">
    <property type="entry name" value="Cro/C1-type_HTH"/>
</dbReference>
<name>A0ABT4VT79_9HYPH</name>
<dbReference type="RefSeq" id="WP_271091763.1">
    <property type="nucleotide sequence ID" value="NZ_JAPJZH010000017.1"/>
</dbReference>
<keyword evidence="4" id="KW-1185">Reference proteome</keyword>
<dbReference type="Pfam" id="PF13239">
    <property type="entry name" value="2TM"/>
    <property type="match status" value="1"/>
</dbReference>
<dbReference type="CDD" id="cd00093">
    <property type="entry name" value="HTH_XRE"/>
    <property type="match status" value="1"/>
</dbReference>
<keyword evidence="1" id="KW-1133">Transmembrane helix</keyword>
<dbReference type="SMART" id="SM00530">
    <property type="entry name" value="HTH_XRE"/>
    <property type="match status" value="1"/>
</dbReference>
<protein>
    <submittedName>
        <fullName evidence="3">2TM domain-containing protein</fullName>
    </submittedName>
</protein>
<dbReference type="Gene3D" id="1.10.260.40">
    <property type="entry name" value="lambda repressor-like DNA-binding domains"/>
    <property type="match status" value="1"/>
</dbReference>
<keyword evidence="1" id="KW-0812">Transmembrane</keyword>
<dbReference type="InterPro" id="IPR010982">
    <property type="entry name" value="Lambda_DNA-bd_dom_sf"/>
</dbReference>
<evidence type="ECO:0000259" key="2">
    <source>
        <dbReference type="PROSITE" id="PS50943"/>
    </source>
</evidence>
<sequence length="156" mass="18036">MFIRKLRIERGWPQETLAELSGLSVRTIQRIERGRPASLETLGALAAVFETDIATLTREMEMYSKADMTEVEREALEYVRDIKGFYSHLAVYVVAVIMMAVANLFIHPNYPWFLWPALGWGLGVLSHGVSVFEVFSLFGVEWEKRQVEKRLQRNRT</sequence>
<feature type="transmembrane region" description="Helical" evidence="1">
    <location>
        <begin position="89"/>
        <end position="106"/>
    </location>
</feature>
<gene>
    <name evidence="3" type="ORF">OOZ53_21350</name>
</gene>
<keyword evidence="1" id="KW-0472">Membrane</keyword>
<comment type="caution">
    <text evidence="3">The sequence shown here is derived from an EMBL/GenBank/DDBJ whole genome shotgun (WGS) entry which is preliminary data.</text>
</comment>
<evidence type="ECO:0000313" key="3">
    <source>
        <dbReference type="EMBL" id="MDA4847918.1"/>
    </source>
</evidence>